<keyword evidence="2" id="KW-1185">Reference proteome</keyword>
<evidence type="ECO:0000313" key="1">
    <source>
        <dbReference type="EMBL" id="SJZ40004.1"/>
    </source>
</evidence>
<dbReference type="Proteomes" id="UP000190395">
    <property type="component" value="Unassembled WGS sequence"/>
</dbReference>
<protein>
    <submittedName>
        <fullName evidence="1">Uncharacterized protein</fullName>
    </submittedName>
</protein>
<evidence type="ECO:0000313" key="2">
    <source>
        <dbReference type="Proteomes" id="UP000190395"/>
    </source>
</evidence>
<dbReference type="GeneID" id="303366367"/>
<dbReference type="OrthoDB" id="359055at2"/>
<reference evidence="1 2" key="1">
    <citation type="submission" date="2017-02" db="EMBL/GenBank/DDBJ databases">
        <authorList>
            <person name="Peterson S.W."/>
        </authorList>
    </citation>
    <scope>NUCLEOTIDE SEQUENCE [LARGE SCALE GENOMIC DNA]</scope>
    <source>
        <strain evidence="1 2">ATCC BAA-909</strain>
    </source>
</reference>
<accession>A0A1T4KC27</accession>
<dbReference type="STRING" id="225004.SAMN02745152_00087"/>
<dbReference type="EMBL" id="FUXC01000001">
    <property type="protein sequence ID" value="SJZ40004.1"/>
    <property type="molecule type" value="Genomic_DNA"/>
</dbReference>
<dbReference type="AlphaFoldDB" id="A0A1T4KC27"/>
<gene>
    <name evidence="1" type="ORF">SAMN02745152_00087</name>
</gene>
<name>A0A1T4KC27_9SPIR</name>
<proteinExistence type="predicted"/>
<dbReference type="RefSeq" id="WP_078929752.1">
    <property type="nucleotide sequence ID" value="NZ_CAMCOW010000014.1"/>
</dbReference>
<organism evidence="1 2">
    <name type="scientific">Treponema berlinense</name>
    <dbReference type="NCBI Taxonomy" id="225004"/>
    <lineage>
        <taxon>Bacteria</taxon>
        <taxon>Pseudomonadati</taxon>
        <taxon>Spirochaetota</taxon>
        <taxon>Spirochaetia</taxon>
        <taxon>Spirochaetales</taxon>
        <taxon>Treponemataceae</taxon>
        <taxon>Treponema</taxon>
    </lineage>
</organism>
<sequence>MQQIQITQIPQLLKTKKITEQTARNFIWEEIFNNPRKYGLCTLTEDQLSEFLLFGSSVFIQYVKNYTNSSINFTIFLRACIKHTYKNWLKRQIKAKAGEQCLQDQSIFDFEYRQEKMNEDYIEKNHSFQTKRNFSKTLDNMSKKKQEILKEFIHICACKACNEIDPAMLKNISEFLKMNHEHFCREIEELKLRTACKRSKRNFMLERRNRAFFFHKRSLFELSKIDPSSSYYNTVSEKYENQTNSWKNINSLLKHRFVVSPTVAEISKVTGIKKRRVSFFLTHRQKTLNFMPFIENAQNYKEQNGKNDDE</sequence>